<comment type="catalytic activity">
    <reaction evidence="1">
        <text>ATP + protein L-histidine = ADP + protein N-phospho-L-histidine.</text>
        <dbReference type="EC" id="2.7.13.3"/>
    </reaction>
</comment>
<keyword evidence="7" id="KW-0067">ATP-binding</keyword>
<reference evidence="11" key="1">
    <citation type="submission" date="2021-01" db="EMBL/GenBank/DDBJ databases">
        <title>Whole genome shotgun sequence of Actinoplanes rishiriensis NBRC 108556.</title>
        <authorList>
            <person name="Komaki H."/>
            <person name="Tamura T."/>
        </authorList>
    </citation>
    <scope>NUCLEOTIDE SEQUENCE</scope>
    <source>
        <strain evidence="11">NBRC 108556</strain>
    </source>
</reference>
<dbReference type="InterPro" id="IPR050482">
    <property type="entry name" value="Sensor_HK_TwoCompSys"/>
</dbReference>
<dbReference type="InterPro" id="IPR011712">
    <property type="entry name" value="Sig_transdc_His_kin_sub3_dim/P"/>
</dbReference>
<dbReference type="Proteomes" id="UP000636960">
    <property type="component" value="Unassembled WGS sequence"/>
</dbReference>
<dbReference type="GO" id="GO:0046983">
    <property type="term" value="F:protein dimerization activity"/>
    <property type="evidence" value="ECO:0007669"/>
    <property type="project" value="InterPro"/>
</dbReference>
<evidence type="ECO:0000313" key="12">
    <source>
        <dbReference type="Proteomes" id="UP000636960"/>
    </source>
</evidence>
<keyword evidence="9" id="KW-0472">Membrane</keyword>
<dbReference type="GO" id="GO:0000155">
    <property type="term" value="F:phosphorelay sensor kinase activity"/>
    <property type="evidence" value="ECO:0007669"/>
    <property type="project" value="InterPro"/>
</dbReference>
<evidence type="ECO:0000256" key="9">
    <source>
        <dbReference type="SAM" id="Phobius"/>
    </source>
</evidence>
<dbReference type="SUPFAM" id="SSF55874">
    <property type="entry name" value="ATPase domain of HSP90 chaperone/DNA topoisomerase II/histidine kinase"/>
    <property type="match status" value="1"/>
</dbReference>
<accession>A0A919JUD8</accession>
<keyword evidence="12" id="KW-1185">Reference proteome</keyword>
<evidence type="ECO:0000256" key="1">
    <source>
        <dbReference type="ARBA" id="ARBA00000085"/>
    </source>
</evidence>
<evidence type="ECO:0000256" key="6">
    <source>
        <dbReference type="ARBA" id="ARBA00022777"/>
    </source>
</evidence>
<dbReference type="GO" id="GO:0016020">
    <property type="term" value="C:membrane"/>
    <property type="evidence" value="ECO:0007669"/>
    <property type="project" value="InterPro"/>
</dbReference>
<dbReference type="EC" id="2.7.13.3" evidence="2"/>
<dbReference type="GO" id="GO:0005524">
    <property type="term" value="F:ATP binding"/>
    <property type="evidence" value="ECO:0007669"/>
    <property type="project" value="UniProtKB-KW"/>
</dbReference>
<feature type="transmembrane region" description="Helical" evidence="9">
    <location>
        <begin position="127"/>
        <end position="150"/>
    </location>
</feature>
<comment type="caution">
    <text evidence="11">The sequence shown here is derived from an EMBL/GenBank/DDBJ whole genome shotgun (WGS) entry which is preliminary data.</text>
</comment>
<keyword evidence="3" id="KW-0597">Phosphoprotein</keyword>
<keyword evidence="4" id="KW-0808">Transferase</keyword>
<evidence type="ECO:0000256" key="4">
    <source>
        <dbReference type="ARBA" id="ARBA00022679"/>
    </source>
</evidence>
<proteinExistence type="predicted"/>
<dbReference type="PANTHER" id="PTHR24421">
    <property type="entry name" value="NITRATE/NITRITE SENSOR PROTEIN NARX-RELATED"/>
    <property type="match status" value="1"/>
</dbReference>
<feature type="domain" description="Histidine kinase/HSP90-like ATPase" evidence="10">
    <location>
        <begin position="279"/>
        <end position="370"/>
    </location>
</feature>
<dbReference type="Gene3D" id="1.20.5.1930">
    <property type="match status" value="1"/>
</dbReference>
<keyword evidence="9" id="KW-0812">Transmembrane</keyword>
<evidence type="ECO:0000256" key="5">
    <source>
        <dbReference type="ARBA" id="ARBA00022741"/>
    </source>
</evidence>
<dbReference type="Gene3D" id="3.30.565.10">
    <property type="entry name" value="Histidine kinase-like ATPase, C-terminal domain"/>
    <property type="match status" value="1"/>
</dbReference>
<dbReference type="CDD" id="cd16917">
    <property type="entry name" value="HATPase_UhpB-NarQ-NarX-like"/>
    <property type="match status" value="1"/>
</dbReference>
<sequence>MRPWFLDLCFLPFIAWMNLVPDDGWGPQSDGLVPAWVVTALGVAPTAVLALRRRWPGTVFVVQVVWSCAAVTLVDWSVPVFALALALVEVAGRRSLAWLFGALGGCLLVSALFAVQPQYGFPPDGGWSNAAFGTAMFTALAGMLGAFAYYQPRHAGRRERALISRALQDERLVIARELHDIVSHSVGVMMLQAAGARAVLDTDPQRVARPLEVIQDVGAQSMDELRRLLHLLRAADDDADRDTRQPGFESIAALVEQSRAVGLRVEMLVDGEPGRLDPSVSLTAYRLVQEALTNTRKHAGERAHATVRINWHPSSLRLAVEDTGPGAQAVHSTGHGLLGLRERVATVGGEMRAEPTAGGFLVEATLPVTQRASSVTLDSRTTVTRI</sequence>
<evidence type="ECO:0000259" key="10">
    <source>
        <dbReference type="SMART" id="SM00387"/>
    </source>
</evidence>
<keyword evidence="6 11" id="KW-0418">Kinase</keyword>
<feature type="transmembrane region" description="Helical" evidence="9">
    <location>
        <begin position="64"/>
        <end position="88"/>
    </location>
</feature>
<dbReference type="EMBL" id="BOMV01000007">
    <property type="protein sequence ID" value="GIE93522.1"/>
    <property type="molecule type" value="Genomic_DNA"/>
</dbReference>
<evidence type="ECO:0000256" key="8">
    <source>
        <dbReference type="ARBA" id="ARBA00023012"/>
    </source>
</evidence>
<keyword evidence="8" id="KW-0902">Two-component regulatory system</keyword>
<dbReference type="AlphaFoldDB" id="A0A919JUD8"/>
<evidence type="ECO:0000256" key="7">
    <source>
        <dbReference type="ARBA" id="ARBA00022840"/>
    </source>
</evidence>
<keyword evidence="5" id="KW-0547">Nucleotide-binding</keyword>
<evidence type="ECO:0000313" key="11">
    <source>
        <dbReference type="EMBL" id="GIE93522.1"/>
    </source>
</evidence>
<keyword evidence="9" id="KW-1133">Transmembrane helix</keyword>
<organism evidence="11 12">
    <name type="scientific">Paractinoplanes rishiriensis</name>
    <dbReference type="NCBI Taxonomy" id="1050105"/>
    <lineage>
        <taxon>Bacteria</taxon>
        <taxon>Bacillati</taxon>
        <taxon>Actinomycetota</taxon>
        <taxon>Actinomycetes</taxon>
        <taxon>Micromonosporales</taxon>
        <taxon>Micromonosporaceae</taxon>
        <taxon>Paractinoplanes</taxon>
    </lineage>
</organism>
<dbReference type="SMART" id="SM00387">
    <property type="entry name" value="HATPase_c"/>
    <property type="match status" value="1"/>
</dbReference>
<name>A0A919JUD8_9ACTN</name>
<protein>
    <recommendedName>
        <fullName evidence="2">histidine kinase</fullName>
        <ecNumber evidence="2">2.7.13.3</ecNumber>
    </recommendedName>
</protein>
<gene>
    <name evidence="11" type="ORF">Ari01nite_09870</name>
</gene>
<feature type="transmembrane region" description="Helical" evidence="9">
    <location>
        <begin position="32"/>
        <end position="52"/>
    </location>
</feature>
<dbReference type="PANTHER" id="PTHR24421:SF10">
    <property type="entry name" value="NITRATE_NITRITE SENSOR PROTEIN NARQ"/>
    <property type="match status" value="1"/>
</dbReference>
<evidence type="ECO:0000256" key="2">
    <source>
        <dbReference type="ARBA" id="ARBA00012438"/>
    </source>
</evidence>
<dbReference type="Pfam" id="PF02518">
    <property type="entry name" value="HATPase_c"/>
    <property type="match status" value="1"/>
</dbReference>
<dbReference type="InterPro" id="IPR036890">
    <property type="entry name" value="HATPase_C_sf"/>
</dbReference>
<feature type="transmembrane region" description="Helical" evidence="9">
    <location>
        <begin position="95"/>
        <end position="115"/>
    </location>
</feature>
<evidence type="ECO:0000256" key="3">
    <source>
        <dbReference type="ARBA" id="ARBA00022553"/>
    </source>
</evidence>
<dbReference type="InterPro" id="IPR003594">
    <property type="entry name" value="HATPase_dom"/>
</dbReference>
<dbReference type="Pfam" id="PF07730">
    <property type="entry name" value="HisKA_3"/>
    <property type="match status" value="1"/>
</dbReference>